<feature type="transmembrane region" description="Helical" evidence="1">
    <location>
        <begin position="119"/>
        <end position="140"/>
    </location>
</feature>
<dbReference type="PATRIC" id="fig|1173027.3.peg.2086"/>
<keyword evidence="1" id="KW-0472">Membrane</keyword>
<dbReference type="eggNOG" id="ENOG502ZF0D">
    <property type="taxonomic scope" value="Bacteria"/>
</dbReference>
<evidence type="ECO:0000313" key="2">
    <source>
        <dbReference type="EMBL" id="AFZ17742.1"/>
    </source>
</evidence>
<keyword evidence="1" id="KW-1133">Transmembrane helix</keyword>
<proteinExistence type="predicted"/>
<dbReference type="KEGG" id="mic:Mic7113_1887"/>
<dbReference type="Proteomes" id="UP000010471">
    <property type="component" value="Chromosome"/>
</dbReference>
<protein>
    <submittedName>
        <fullName evidence="2">Uncharacterized protein</fullName>
    </submittedName>
</protein>
<dbReference type="AlphaFoldDB" id="K9WDY8"/>
<keyword evidence="1" id="KW-0812">Transmembrane</keyword>
<dbReference type="EMBL" id="CP003630">
    <property type="protein sequence ID" value="AFZ17742.1"/>
    <property type="molecule type" value="Genomic_DNA"/>
</dbReference>
<reference evidence="2 3" key="1">
    <citation type="submission" date="2012-06" db="EMBL/GenBank/DDBJ databases">
        <title>Finished chromosome of genome of Microcoleus sp. PCC 7113.</title>
        <authorList>
            <consortium name="US DOE Joint Genome Institute"/>
            <person name="Gugger M."/>
            <person name="Coursin T."/>
            <person name="Rippka R."/>
            <person name="Tandeau De Marsac N."/>
            <person name="Huntemann M."/>
            <person name="Wei C.-L."/>
            <person name="Han J."/>
            <person name="Detter J.C."/>
            <person name="Han C."/>
            <person name="Tapia R."/>
            <person name="Chen A."/>
            <person name="Kyrpides N."/>
            <person name="Mavromatis K."/>
            <person name="Markowitz V."/>
            <person name="Szeto E."/>
            <person name="Ivanova N."/>
            <person name="Pagani I."/>
            <person name="Pati A."/>
            <person name="Goodwin L."/>
            <person name="Nordberg H.P."/>
            <person name="Cantor M.N."/>
            <person name="Hua S.X."/>
            <person name="Woyke T."/>
            <person name="Kerfeld C.A."/>
        </authorList>
    </citation>
    <scope>NUCLEOTIDE SEQUENCE [LARGE SCALE GENOMIC DNA]</scope>
    <source>
        <strain evidence="2 3">PCC 7113</strain>
    </source>
</reference>
<accession>K9WDY8</accession>
<evidence type="ECO:0000313" key="3">
    <source>
        <dbReference type="Proteomes" id="UP000010471"/>
    </source>
</evidence>
<organism evidence="2 3">
    <name type="scientific">Allocoleopsis franciscana PCC 7113</name>
    <dbReference type="NCBI Taxonomy" id="1173027"/>
    <lineage>
        <taxon>Bacteria</taxon>
        <taxon>Bacillati</taxon>
        <taxon>Cyanobacteriota</taxon>
        <taxon>Cyanophyceae</taxon>
        <taxon>Coleofasciculales</taxon>
        <taxon>Coleofasciculaceae</taxon>
        <taxon>Allocoleopsis</taxon>
        <taxon>Allocoleopsis franciscana</taxon>
    </lineage>
</organism>
<feature type="transmembrane region" description="Helical" evidence="1">
    <location>
        <begin position="92"/>
        <end position="113"/>
    </location>
</feature>
<gene>
    <name evidence="2" type="ORF">Mic7113_1887</name>
</gene>
<keyword evidence="3" id="KW-1185">Reference proteome</keyword>
<evidence type="ECO:0000256" key="1">
    <source>
        <dbReference type="SAM" id="Phobius"/>
    </source>
</evidence>
<sequence>MKCLGNEIAPVPSQKSQKIDLNNEYPCPCRRRGSLVPITLTDAFGCNRCQQIFVVEETGYVIEQLSTSYPYKKAYRWTGNRWSTATSSFGEYYLPIAVGMVFVLLVVWLPIALRAPKGLTFVLVLLAVLIAVLPSLWLWLAHRR</sequence>
<dbReference type="HOGENOM" id="CLU_151879_0_0_3"/>
<dbReference type="STRING" id="1173027.Mic7113_1887"/>
<name>K9WDY8_9CYAN</name>